<evidence type="ECO:0000256" key="3">
    <source>
        <dbReference type="ARBA" id="ARBA00022801"/>
    </source>
</evidence>
<keyword evidence="4" id="KW-0862">Zinc</keyword>
<dbReference type="InterPro" id="IPR003785">
    <property type="entry name" value="Creatininase/forma_Hydrolase"/>
</dbReference>
<dbReference type="Pfam" id="PF02633">
    <property type="entry name" value="Creatininase"/>
    <property type="match status" value="1"/>
</dbReference>
<dbReference type="RefSeq" id="WP_344652791.1">
    <property type="nucleotide sequence ID" value="NZ_BAAAGX010000028.1"/>
</dbReference>
<keyword evidence="7" id="KW-1185">Reference proteome</keyword>
<evidence type="ECO:0000256" key="1">
    <source>
        <dbReference type="ARBA" id="ARBA00001947"/>
    </source>
</evidence>
<accession>A0ABN0V0H3</accession>
<keyword evidence="3" id="KW-0378">Hydrolase</keyword>
<dbReference type="InterPro" id="IPR024087">
    <property type="entry name" value="Creatininase-like_sf"/>
</dbReference>
<proteinExistence type="inferred from homology"/>
<evidence type="ECO:0000256" key="2">
    <source>
        <dbReference type="ARBA" id="ARBA00022723"/>
    </source>
</evidence>
<reference evidence="6 7" key="1">
    <citation type="journal article" date="2019" name="Int. J. Syst. Evol. Microbiol.">
        <title>The Global Catalogue of Microorganisms (GCM) 10K type strain sequencing project: providing services to taxonomists for standard genome sequencing and annotation.</title>
        <authorList>
            <consortium name="The Broad Institute Genomics Platform"/>
            <consortium name="The Broad Institute Genome Sequencing Center for Infectious Disease"/>
            <person name="Wu L."/>
            <person name="Ma J."/>
        </authorList>
    </citation>
    <scope>NUCLEOTIDE SEQUENCE [LARGE SCALE GENOMIC DNA]</scope>
    <source>
        <strain evidence="6 7">JCM 10425</strain>
    </source>
</reference>
<name>A0ABN0V0H3_9ACTN</name>
<protein>
    <submittedName>
        <fullName evidence="6">Creatininase family protein</fullName>
    </submittedName>
</protein>
<dbReference type="Gene3D" id="3.40.50.10310">
    <property type="entry name" value="Creatininase"/>
    <property type="match status" value="1"/>
</dbReference>
<evidence type="ECO:0000256" key="5">
    <source>
        <dbReference type="ARBA" id="ARBA00024029"/>
    </source>
</evidence>
<gene>
    <name evidence="6" type="ORF">GCM10009539_65420</name>
</gene>
<dbReference type="Proteomes" id="UP001500967">
    <property type="component" value="Unassembled WGS sequence"/>
</dbReference>
<evidence type="ECO:0000313" key="7">
    <source>
        <dbReference type="Proteomes" id="UP001500967"/>
    </source>
</evidence>
<dbReference type="SUPFAM" id="SSF102215">
    <property type="entry name" value="Creatininase"/>
    <property type="match status" value="1"/>
</dbReference>
<evidence type="ECO:0000313" key="6">
    <source>
        <dbReference type="EMBL" id="GAA0269196.1"/>
    </source>
</evidence>
<comment type="cofactor">
    <cofactor evidence="1">
        <name>Zn(2+)</name>
        <dbReference type="ChEBI" id="CHEBI:29105"/>
    </cofactor>
</comment>
<evidence type="ECO:0000256" key="4">
    <source>
        <dbReference type="ARBA" id="ARBA00022833"/>
    </source>
</evidence>
<organism evidence="6 7">
    <name type="scientific">Cryptosporangium japonicum</name>
    <dbReference type="NCBI Taxonomy" id="80872"/>
    <lineage>
        <taxon>Bacteria</taxon>
        <taxon>Bacillati</taxon>
        <taxon>Actinomycetota</taxon>
        <taxon>Actinomycetes</taxon>
        <taxon>Cryptosporangiales</taxon>
        <taxon>Cryptosporangiaceae</taxon>
        <taxon>Cryptosporangium</taxon>
    </lineage>
</organism>
<dbReference type="PANTHER" id="PTHR35005">
    <property type="entry name" value="3-DEHYDRO-SCYLLO-INOSOSE HYDROLASE"/>
    <property type="match status" value="1"/>
</dbReference>
<dbReference type="EMBL" id="BAAAGX010000028">
    <property type="protein sequence ID" value="GAA0269196.1"/>
    <property type="molecule type" value="Genomic_DNA"/>
</dbReference>
<comment type="caution">
    <text evidence="6">The sequence shown here is derived from an EMBL/GenBank/DDBJ whole genome shotgun (WGS) entry which is preliminary data.</text>
</comment>
<keyword evidence="2" id="KW-0479">Metal-binding</keyword>
<sequence>MNFVDRTAPELAALDPDTVIVLPLGSIEQHGPHLPVSTDLTVASAVASAAVPLARTQGADALLLPPLAYTKSDEHAWSPGTIWVSWDTLMRTLVDIGRSIATTPARRLLLLNAHGGNSALGQVACRELRREFGLRTFLAHPSMPGSSSSASELGLGIHGGHSETSIMLHLRPDLVHLEHARRWVPEPLAGYEHIGFGKPVSFGWLSSDFNADGVLGDASTATAEYGEQLFERAVGTMASVIGEAQRFSPR</sequence>
<dbReference type="PANTHER" id="PTHR35005:SF1">
    <property type="entry name" value="2-AMINO-5-FORMYLAMINO-6-RIBOSYLAMINOPYRIMIDIN-4(3H)-ONE 5'-MONOPHOSPHATE DEFORMYLASE"/>
    <property type="match status" value="1"/>
</dbReference>
<comment type="similarity">
    <text evidence="5">Belongs to the creatininase superfamily.</text>
</comment>